<dbReference type="InterPro" id="IPR016601">
    <property type="entry name" value="UCP012637"/>
</dbReference>
<dbReference type="PIRSF" id="PIRSF012637">
    <property type="entry name" value="UCP012637"/>
    <property type="match status" value="1"/>
</dbReference>
<accession>A0ABY6NWS8</accession>
<proteinExistence type="predicted"/>
<keyword evidence="4" id="KW-1185">Reference proteome</keyword>
<name>A0ABY6NWS8_9NOCA</name>
<gene>
    <name evidence="3" type="ORF">RHODO2019_11565</name>
</gene>
<protein>
    <submittedName>
        <fullName evidence="3">Uncharacterized protein</fullName>
    </submittedName>
</protein>
<dbReference type="Pfam" id="PF26035">
    <property type="entry name" value="DUF8010"/>
    <property type="match status" value="1"/>
</dbReference>
<organism evidence="3 4">
    <name type="scientific">Rhodococcus antarcticus</name>
    <dbReference type="NCBI Taxonomy" id="2987751"/>
    <lineage>
        <taxon>Bacteria</taxon>
        <taxon>Bacillati</taxon>
        <taxon>Actinomycetota</taxon>
        <taxon>Actinomycetes</taxon>
        <taxon>Mycobacteriales</taxon>
        <taxon>Nocardiaceae</taxon>
        <taxon>Rhodococcus</taxon>
    </lineage>
</organism>
<feature type="domain" description="DUF8185" evidence="2">
    <location>
        <begin position="102"/>
        <end position="204"/>
    </location>
</feature>
<dbReference type="InterPro" id="IPR058498">
    <property type="entry name" value="DUF8185"/>
</dbReference>
<dbReference type="InterPro" id="IPR058323">
    <property type="entry name" value="DUF8010"/>
</dbReference>
<reference evidence="3" key="1">
    <citation type="submission" date="2022-10" db="EMBL/GenBank/DDBJ databases">
        <title>Rhodococcus sp.75.</title>
        <authorList>
            <person name="Sun M."/>
        </authorList>
    </citation>
    <scope>NUCLEOTIDE SEQUENCE</scope>
    <source>
        <strain evidence="3">75</strain>
    </source>
</reference>
<dbReference type="RefSeq" id="WP_265381945.1">
    <property type="nucleotide sequence ID" value="NZ_CP110615.1"/>
</dbReference>
<feature type="domain" description="DUF8010" evidence="1">
    <location>
        <begin position="1"/>
        <end position="99"/>
    </location>
</feature>
<evidence type="ECO:0000313" key="4">
    <source>
        <dbReference type="Proteomes" id="UP001164965"/>
    </source>
</evidence>
<dbReference type="Pfam" id="PF26572">
    <property type="entry name" value="DUF8185"/>
    <property type="match status" value="1"/>
</dbReference>
<dbReference type="EMBL" id="CP110615">
    <property type="protein sequence ID" value="UZJ23837.1"/>
    <property type="molecule type" value="Genomic_DNA"/>
</dbReference>
<evidence type="ECO:0000259" key="1">
    <source>
        <dbReference type="Pfam" id="PF26035"/>
    </source>
</evidence>
<evidence type="ECO:0000313" key="3">
    <source>
        <dbReference type="EMBL" id="UZJ23837.1"/>
    </source>
</evidence>
<evidence type="ECO:0000259" key="2">
    <source>
        <dbReference type="Pfam" id="PF26572"/>
    </source>
</evidence>
<dbReference type="Proteomes" id="UP001164965">
    <property type="component" value="Chromosome"/>
</dbReference>
<sequence>MAERGLTVADAGERDDLAQFVGRAVRLDPDGIVRLRARSDGQVGAWASTGFDVIAARVVRGELVPADTTVNSADLLTALAVQRADSVDPGFPVDASWRSALPPEDGFVHVDDVPASVLAELSEQGVALAKEHAGPQGPPASLLDSVVLTVHGGGHEVAVPLRCVFALSGMGFVGERGDELVRVRATGGWLRLDARWGSVLRRRHPQIPLLIG</sequence>